<dbReference type="Proteomes" id="UP001174908">
    <property type="component" value="Unassembled WGS sequence"/>
</dbReference>
<dbReference type="EMBL" id="JASZYV010000002">
    <property type="protein sequence ID" value="MDM0045082.1"/>
    <property type="molecule type" value="Genomic_DNA"/>
</dbReference>
<organism evidence="1 2">
    <name type="scientific">Variovorax dokdonensis</name>
    <dbReference type="NCBI Taxonomy" id="344883"/>
    <lineage>
        <taxon>Bacteria</taxon>
        <taxon>Pseudomonadati</taxon>
        <taxon>Pseudomonadota</taxon>
        <taxon>Betaproteobacteria</taxon>
        <taxon>Burkholderiales</taxon>
        <taxon>Comamonadaceae</taxon>
        <taxon>Variovorax</taxon>
    </lineage>
</organism>
<reference evidence="1" key="1">
    <citation type="submission" date="2023-06" db="EMBL/GenBank/DDBJ databases">
        <authorList>
            <person name="Jiang Y."/>
            <person name="Liu Q."/>
        </authorList>
    </citation>
    <scope>NUCLEOTIDE SEQUENCE</scope>
    <source>
        <strain evidence="1">CGMCC 1.12089</strain>
    </source>
</reference>
<name>A0ABT7NAY4_9BURK</name>
<proteinExistence type="predicted"/>
<evidence type="ECO:0000313" key="1">
    <source>
        <dbReference type="EMBL" id="MDM0045082.1"/>
    </source>
</evidence>
<comment type="caution">
    <text evidence="1">The sequence shown here is derived from an EMBL/GenBank/DDBJ whole genome shotgun (WGS) entry which is preliminary data.</text>
</comment>
<dbReference type="RefSeq" id="WP_286660184.1">
    <property type="nucleotide sequence ID" value="NZ_JASZYV010000002.1"/>
</dbReference>
<evidence type="ECO:0000313" key="2">
    <source>
        <dbReference type="Proteomes" id="UP001174908"/>
    </source>
</evidence>
<protein>
    <submittedName>
        <fullName evidence="1">Uncharacterized protein</fullName>
    </submittedName>
</protein>
<gene>
    <name evidence="1" type="ORF">QTH91_11365</name>
</gene>
<accession>A0ABT7NAY4</accession>
<keyword evidence="2" id="KW-1185">Reference proteome</keyword>
<sequence length="92" mass="9941">MTASLLLPLAGAAQAPTPHSRSGSSSFPVTLIVRPTFRILESRAVPGGHEYRVWTNLKNARLNGRDYRFDRVGETTLVVPGGPIESPVKPGF</sequence>